<dbReference type="eggNOG" id="KOG1347">
    <property type="taxonomic scope" value="Eukaryota"/>
</dbReference>
<keyword evidence="3 6" id="KW-0812">Transmembrane</keyword>
<dbReference type="Proteomes" id="UP000008141">
    <property type="component" value="Unassembled WGS sequence"/>
</dbReference>
<dbReference type="RefSeq" id="XP_005845002.1">
    <property type="nucleotide sequence ID" value="XM_005844940.1"/>
</dbReference>
<sequence length="470" mass="50231">MESSALLRLAVPMALTNLCGYCIAQVTVIFVGRLGAVELSAAILATSLFNVTGLSVLTGFSAAMETLAGQAYGAKSYRAVGVVLQRALIIVTLLTALLATVWSKAESLLLLAGQDEEIAAMAAHYILRMIPALYCVGLSEAFKRYLMAQRCVRPVAAVTILALLVAPFFNWLFVFRLGLGFDGAAYAVDAVQAFMAACLGGFIVMRDYRRAGTPTATWCGWSADAFRRWPQYFKFAVPSVVMVCVEWWTFECLILMAGWLPDPQVTLAAAGIGINTTGMVFMLYSGLSQALSIRVSNSLGAGAPKVARRATWTAECLNLILSTVVAVALWLGSHQWPRLFTNIPSVVAATATLMPIFALTLPGDGTNCTLQGLLRGAGAQKLGAISNISSFWCFGIPLAYYLAFPKGLGIQGLWWGLFAVNTLVGSVMLTIALTFNFERAAEKAVARFAVATSEVQQSLLEEADAPANGP</sequence>
<feature type="transmembrane region" description="Helical" evidence="6">
    <location>
        <begin position="265"/>
        <end position="284"/>
    </location>
</feature>
<feature type="transmembrane region" description="Helical" evidence="6">
    <location>
        <begin position="40"/>
        <end position="62"/>
    </location>
</feature>
<evidence type="ECO:0000256" key="2">
    <source>
        <dbReference type="ARBA" id="ARBA00010199"/>
    </source>
</evidence>
<dbReference type="GO" id="GO:0015297">
    <property type="term" value="F:antiporter activity"/>
    <property type="evidence" value="ECO:0007669"/>
    <property type="project" value="InterPro"/>
</dbReference>
<dbReference type="CDD" id="cd13132">
    <property type="entry name" value="MATE_eukaryotic"/>
    <property type="match status" value="1"/>
</dbReference>
<dbReference type="GeneID" id="17352235"/>
<evidence type="ECO:0000313" key="7">
    <source>
        <dbReference type="EMBL" id="EFN52900.1"/>
    </source>
</evidence>
<dbReference type="AlphaFoldDB" id="E1ZN30"/>
<evidence type="ECO:0000256" key="4">
    <source>
        <dbReference type="ARBA" id="ARBA00022989"/>
    </source>
</evidence>
<evidence type="ECO:0000256" key="5">
    <source>
        <dbReference type="ARBA" id="ARBA00023136"/>
    </source>
</evidence>
<protein>
    <recommendedName>
        <fullName evidence="6">Protein DETOXIFICATION</fullName>
    </recommendedName>
    <alternativeName>
        <fullName evidence="6">Multidrug and toxic compound extrusion protein</fullName>
    </alternativeName>
</protein>
<dbReference type="GO" id="GO:0016020">
    <property type="term" value="C:membrane"/>
    <property type="evidence" value="ECO:0007669"/>
    <property type="project" value="UniProtKB-SubCell"/>
</dbReference>
<dbReference type="InterPro" id="IPR045069">
    <property type="entry name" value="MATE_euk"/>
</dbReference>
<dbReference type="NCBIfam" id="TIGR00797">
    <property type="entry name" value="matE"/>
    <property type="match status" value="1"/>
</dbReference>
<dbReference type="GO" id="GO:0042910">
    <property type="term" value="F:xenobiotic transmembrane transporter activity"/>
    <property type="evidence" value="ECO:0007669"/>
    <property type="project" value="InterPro"/>
</dbReference>
<keyword evidence="4 6" id="KW-1133">Transmembrane helix</keyword>
<dbReference type="PANTHER" id="PTHR11206">
    <property type="entry name" value="MULTIDRUG RESISTANCE PROTEIN"/>
    <property type="match status" value="1"/>
</dbReference>
<feature type="transmembrane region" description="Helical" evidence="6">
    <location>
        <begin position="154"/>
        <end position="173"/>
    </location>
</feature>
<proteinExistence type="inferred from homology"/>
<feature type="transmembrane region" description="Helical" evidence="6">
    <location>
        <begin position="122"/>
        <end position="142"/>
    </location>
</feature>
<accession>E1ZN30</accession>
<keyword evidence="5 6" id="KW-0472">Membrane</keyword>
<dbReference type="FunCoup" id="E1ZN30">
    <property type="interactions" value="540"/>
</dbReference>
<feature type="transmembrane region" description="Helical" evidence="6">
    <location>
        <begin position="235"/>
        <end position="259"/>
    </location>
</feature>
<comment type="similarity">
    <text evidence="2 6">Belongs to the multi antimicrobial extrusion (MATE) (TC 2.A.66.1) family.</text>
</comment>
<dbReference type="KEGG" id="cvr:CHLNCDRAFT_54230"/>
<reference evidence="7 8" key="1">
    <citation type="journal article" date="2010" name="Plant Cell">
        <title>The Chlorella variabilis NC64A genome reveals adaptation to photosymbiosis, coevolution with viruses, and cryptic sex.</title>
        <authorList>
            <person name="Blanc G."/>
            <person name="Duncan G."/>
            <person name="Agarkova I."/>
            <person name="Borodovsky M."/>
            <person name="Gurnon J."/>
            <person name="Kuo A."/>
            <person name="Lindquist E."/>
            <person name="Lucas S."/>
            <person name="Pangilinan J."/>
            <person name="Polle J."/>
            <person name="Salamov A."/>
            <person name="Terry A."/>
            <person name="Yamada T."/>
            <person name="Dunigan D.D."/>
            <person name="Grigoriev I.V."/>
            <person name="Claverie J.M."/>
            <person name="Van Etten J.L."/>
        </authorList>
    </citation>
    <scope>NUCLEOTIDE SEQUENCE [LARGE SCALE GENOMIC DNA]</scope>
    <source>
        <strain evidence="7 8">NC64A</strain>
    </source>
</reference>
<dbReference type="InParanoid" id="E1ZN30"/>
<feature type="transmembrane region" description="Helical" evidence="6">
    <location>
        <begin position="382"/>
        <end position="402"/>
    </location>
</feature>
<evidence type="ECO:0000256" key="3">
    <source>
        <dbReference type="ARBA" id="ARBA00022692"/>
    </source>
</evidence>
<feature type="transmembrane region" description="Helical" evidence="6">
    <location>
        <begin position="185"/>
        <end position="205"/>
    </location>
</feature>
<dbReference type="OrthoDB" id="2126698at2759"/>
<gene>
    <name evidence="7" type="ORF">CHLNCDRAFT_54230</name>
</gene>
<feature type="transmembrane region" description="Helical" evidence="6">
    <location>
        <begin position="414"/>
        <end position="437"/>
    </location>
</feature>
<keyword evidence="8" id="KW-1185">Reference proteome</keyword>
<feature type="transmembrane region" description="Helical" evidence="6">
    <location>
        <begin position="312"/>
        <end position="331"/>
    </location>
</feature>
<dbReference type="EMBL" id="GL433854">
    <property type="protein sequence ID" value="EFN52900.1"/>
    <property type="molecule type" value="Genomic_DNA"/>
</dbReference>
<evidence type="ECO:0000256" key="6">
    <source>
        <dbReference type="RuleBase" id="RU004914"/>
    </source>
</evidence>
<feature type="transmembrane region" description="Helical" evidence="6">
    <location>
        <begin position="83"/>
        <end position="102"/>
    </location>
</feature>
<feature type="transmembrane region" description="Helical" evidence="6">
    <location>
        <begin position="343"/>
        <end position="361"/>
    </location>
</feature>
<comment type="subcellular location">
    <subcellularLocation>
        <location evidence="1">Membrane</location>
        <topology evidence="1">Multi-pass membrane protein</topology>
    </subcellularLocation>
</comment>
<dbReference type="GO" id="GO:1990961">
    <property type="term" value="P:xenobiotic detoxification by transmembrane export across the plasma membrane"/>
    <property type="evidence" value="ECO:0007669"/>
    <property type="project" value="InterPro"/>
</dbReference>
<dbReference type="InterPro" id="IPR002528">
    <property type="entry name" value="MATE_fam"/>
</dbReference>
<evidence type="ECO:0000256" key="1">
    <source>
        <dbReference type="ARBA" id="ARBA00004141"/>
    </source>
</evidence>
<dbReference type="OMA" id="CHYANGS"/>
<dbReference type="Pfam" id="PF01554">
    <property type="entry name" value="MatE"/>
    <property type="match status" value="2"/>
</dbReference>
<organism evidence="8">
    <name type="scientific">Chlorella variabilis</name>
    <name type="common">Green alga</name>
    <dbReference type="NCBI Taxonomy" id="554065"/>
    <lineage>
        <taxon>Eukaryota</taxon>
        <taxon>Viridiplantae</taxon>
        <taxon>Chlorophyta</taxon>
        <taxon>core chlorophytes</taxon>
        <taxon>Trebouxiophyceae</taxon>
        <taxon>Chlorellales</taxon>
        <taxon>Chlorellaceae</taxon>
        <taxon>Chlorella clade</taxon>
        <taxon>Chlorella</taxon>
    </lineage>
</organism>
<name>E1ZN30_CHLVA</name>
<evidence type="ECO:0000313" key="8">
    <source>
        <dbReference type="Proteomes" id="UP000008141"/>
    </source>
</evidence>